<sequence>MKHVVRKLIWDYEKEEKWLNEMSAKGMALSELSWCKYVFTETPNNEYTYRIELLDNMPDHPDSIKYLKFLEENGIDCVSTYMRWVYLRKKSGEGPFDIYTDLESRIKHYKRINRLWKSVMWLELILGLFNVMIGVINYSFSSQDLSIVNVIMGGMLILLGLVFLIIGAPIRKKIKKLQLENLIIE</sequence>
<feature type="transmembrane region" description="Helical" evidence="1">
    <location>
        <begin position="146"/>
        <end position="168"/>
    </location>
</feature>
<evidence type="ECO:0000313" key="2">
    <source>
        <dbReference type="EMBL" id="OMD32180.1"/>
    </source>
</evidence>
<keyword evidence="1" id="KW-0472">Membrane</keyword>
<dbReference type="EMBL" id="MKQP01000018">
    <property type="protein sequence ID" value="OMD32180.1"/>
    <property type="molecule type" value="Genomic_DNA"/>
</dbReference>
<dbReference type="Pfam" id="PF11193">
    <property type="entry name" value="DUF2812"/>
    <property type="match status" value="1"/>
</dbReference>
<dbReference type="GeneID" id="31570552"/>
<keyword evidence="1" id="KW-0812">Transmembrane</keyword>
<keyword evidence="1" id="KW-1133">Transmembrane helix</keyword>
<feature type="transmembrane region" description="Helical" evidence="1">
    <location>
        <begin position="119"/>
        <end position="140"/>
    </location>
</feature>
<evidence type="ECO:0000313" key="3">
    <source>
        <dbReference type="Proteomes" id="UP000187465"/>
    </source>
</evidence>
<dbReference type="KEGG" id="pod:PODO_10015"/>
<dbReference type="AlphaFoldDB" id="A0A1R0XB85"/>
<gene>
    <name evidence="2" type="ORF">BJP51_16500</name>
</gene>
<accession>A0A1R0XB85</accession>
<protein>
    <recommendedName>
        <fullName evidence="4">DUF2812 domain-containing protein</fullName>
    </recommendedName>
</protein>
<dbReference type="InterPro" id="IPR021359">
    <property type="entry name" value="DUF2812"/>
</dbReference>
<comment type="caution">
    <text evidence="2">The sequence shown here is derived from an EMBL/GenBank/DDBJ whole genome shotgun (WGS) entry which is preliminary data.</text>
</comment>
<dbReference type="Proteomes" id="UP000187465">
    <property type="component" value="Unassembled WGS sequence"/>
</dbReference>
<evidence type="ECO:0000256" key="1">
    <source>
        <dbReference type="SAM" id="Phobius"/>
    </source>
</evidence>
<evidence type="ECO:0008006" key="4">
    <source>
        <dbReference type="Google" id="ProtNLM"/>
    </source>
</evidence>
<organism evidence="2 3">
    <name type="scientific">Paenibacillus odorifer</name>
    <dbReference type="NCBI Taxonomy" id="189426"/>
    <lineage>
        <taxon>Bacteria</taxon>
        <taxon>Bacillati</taxon>
        <taxon>Bacillota</taxon>
        <taxon>Bacilli</taxon>
        <taxon>Bacillales</taxon>
        <taxon>Paenibacillaceae</taxon>
        <taxon>Paenibacillus</taxon>
    </lineage>
</organism>
<proteinExistence type="predicted"/>
<dbReference type="RefSeq" id="WP_036679361.1">
    <property type="nucleotide sequence ID" value="NZ_CP009428.1"/>
</dbReference>
<reference evidence="2 3" key="1">
    <citation type="submission" date="2016-10" db="EMBL/GenBank/DDBJ databases">
        <title>Paenibacillus species isolates.</title>
        <authorList>
            <person name="Beno S.M."/>
        </authorList>
    </citation>
    <scope>NUCLEOTIDE SEQUENCE [LARGE SCALE GENOMIC DNA]</scope>
    <source>
        <strain evidence="2 3">FSL H7-0604</strain>
    </source>
</reference>
<name>A0A1R0XB85_9BACL</name>